<keyword evidence="2" id="KW-1185">Reference proteome</keyword>
<proteinExistence type="predicted"/>
<dbReference type="AlphaFoldDB" id="A0A7M4DGH0"/>
<name>A0A7M4DGH0_9MICO</name>
<gene>
    <name evidence="1" type="ORF">HALOF300_01217</name>
</gene>
<dbReference type="RefSeq" id="WP_156740039.1">
    <property type="nucleotide sequence ID" value="NZ_CACRYJ010000017.1"/>
</dbReference>
<dbReference type="EMBL" id="CACRYJ010000017">
    <property type="protein sequence ID" value="VZO36013.1"/>
    <property type="molecule type" value="Genomic_DNA"/>
</dbReference>
<accession>A0A7M4DGH0</accession>
<evidence type="ECO:0000313" key="2">
    <source>
        <dbReference type="Proteomes" id="UP000419743"/>
    </source>
</evidence>
<evidence type="ECO:0000313" key="1">
    <source>
        <dbReference type="EMBL" id="VZO36013.1"/>
    </source>
</evidence>
<organism evidence="1 2">
    <name type="scientific">Occultella aeris</name>
    <dbReference type="NCBI Taxonomy" id="2761496"/>
    <lineage>
        <taxon>Bacteria</taxon>
        <taxon>Bacillati</taxon>
        <taxon>Actinomycetota</taxon>
        <taxon>Actinomycetes</taxon>
        <taxon>Micrococcales</taxon>
        <taxon>Ruaniaceae</taxon>
        <taxon>Occultella</taxon>
    </lineage>
</organism>
<comment type="caution">
    <text evidence="1">The sequence shown here is derived from an EMBL/GenBank/DDBJ whole genome shotgun (WGS) entry which is preliminary data.</text>
</comment>
<protein>
    <submittedName>
        <fullName evidence="1">Uncharacterized protein</fullName>
    </submittedName>
</protein>
<sequence length="150" mass="16356">METATEQFDAPGVGGVSLDPPIQALPPQLRQPLGVLIDVLESNGTGLIITIDEVHRGAIEDLRAIATTVQHLIREGREIALAMAGLPASVSTLLNDHVITFLRRADRRDLAHVRIRDVSLALWQTFAEGGVKTQPRYSTRPPRQPVATRS</sequence>
<reference evidence="1 2" key="1">
    <citation type="submission" date="2019-11" db="EMBL/GenBank/DDBJ databases">
        <authorList>
            <person name="Criscuolo A."/>
        </authorList>
    </citation>
    <scope>NUCLEOTIDE SEQUENCE [LARGE SCALE GENOMIC DNA]</scope>
    <source>
        <strain evidence="1">CIP111667</strain>
    </source>
</reference>
<dbReference type="Proteomes" id="UP000419743">
    <property type="component" value="Unassembled WGS sequence"/>
</dbReference>